<organism evidence="6 7">
    <name type="scientific">Paenibacillus popilliae ATCC 14706</name>
    <dbReference type="NCBI Taxonomy" id="1212764"/>
    <lineage>
        <taxon>Bacteria</taxon>
        <taxon>Bacillati</taxon>
        <taxon>Bacillota</taxon>
        <taxon>Bacilli</taxon>
        <taxon>Bacillales</taxon>
        <taxon>Paenibacillaceae</taxon>
        <taxon>Paenibacillus</taxon>
    </lineage>
</organism>
<protein>
    <submittedName>
        <fullName evidence="6">Putative effector</fullName>
    </submittedName>
</protein>
<dbReference type="AlphaFoldDB" id="M9LRQ9"/>
<evidence type="ECO:0000256" key="4">
    <source>
        <dbReference type="ARBA" id="ARBA00023136"/>
    </source>
</evidence>
<evidence type="ECO:0000313" key="6">
    <source>
        <dbReference type="EMBL" id="GAC44166.1"/>
    </source>
</evidence>
<evidence type="ECO:0000313" key="7">
    <source>
        <dbReference type="Proteomes" id="UP000029453"/>
    </source>
</evidence>
<dbReference type="EMBL" id="BALG01000354">
    <property type="protein sequence ID" value="GAC44166.1"/>
    <property type="molecule type" value="Genomic_DNA"/>
</dbReference>
<evidence type="ECO:0000256" key="2">
    <source>
        <dbReference type="ARBA" id="ARBA00022692"/>
    </source>
</evidence>
<proteinExistence type="predicted"/>
<name>M9LRQ9_PAEPP</name>
<gene>
    <name evidence="6" type="ORF">PPOP_3569</name>
</gene>
<feature type="transmembrane region" description="Helical" evidence="5">
    <location>
        <begin position="37"/>
        <end position="59"/>
    </location>
</feature>
<keyword evidence="3 5" id="KW-1133">Transmembrane helix</keyword>
<dbReference type="InterPro" id="IPR007300">
    <property type="entry name" value="CidB/LrgB"/>
</dbReference>
<keyword evidence="7" id="KW-1185">Reference proteome</keyword>
<sequence>MRTGMKDNVSLGLAMGTAAHGFGTSRSLAESEMQGTFSGLALGLAGLITSVLFIPLYLFL</sequence>
<evidence type="ECO:0000256" key="3">
    <source>
        <dbReference type="ARBA" id="ARBA00022989"/>
    </source>
</evidence>
<evidence type="ECO:0000256" key="5">
    <source>
        <dbReference type="SAM" id="Phobius"/>
    </source>
</evidence>
<dbReference type="GO" id="GO:0016020">
    <property type="term" value="C:membrane"/>
    <property type="evidence" value="ECO:0007669"/>
    <property type="project" value="UniProtKB-SubCell"/>
</dbReference>
<comment type="caution">
    <text evidence="6">The sequence shown here is derived from an EMBL/GenBank/DDBJ whole genome shotgun (WGS) entry which is preliminary data.</text>
</comment>
<reference evidence="6 7" key="1">
    <citation type="submission" date="2012-10" db="EMBL/GenBank/DDBJ databases">
        <title>Draft Genome Sequence of Paenibacillus popilliae ATCC 14706T.</title>
        <authorList>
            <person name="Iiyama K."/>
            <person name="Mori K."/>
            <person name="Mon H."/>
            <person name="Chieda Y."/>
            <person name="Lee J.M."/>
            <person name="Kusakabe T."/>
            <person name="Tashiro K."/>
            <person name="Asano S."/>
            <person name="Yasunaga-Aoki C."/>
            <person name="Shimizu S."/>
        </authorList>
    </citation>
    <scope>NUCLEOTIDE SEQUENCE [LARGE SCALE GENOMIC DNA]</scope>
    <source>
        <strain evidence="6 7">ATCC 14706</strain>
    </source>
</reference>
<keyword evidence="2 5" id="KW-0812">Transmembrane</keyword>
<dbReference type="Pfam" id="PF04172">
    <property type="entry name" value="LrgB"/>
    <property type="match status" value="1"/>
</dbReference>
<keyword evidence="4 5" id="KW-0472">Membrane</keyword>
<dbReference type="Proteomes" id="UP000029453">
    <property type="component" value="Unassembled WGS sequence"/>
</dbReference>
<evidence type="ECO:0000256" key="1">
    <source>
        <dbReference type="ARBA" id="ARBA00004141"/>
    </source>
</evidence>
<comment type="subcellular location">
    <subcellularLocation>
        <location evidence="1">Membrane</location>
        <topology evidence="1">Multi-pass membrane protein</topology>
    </subcellularLocation>
</comment>
<accession>M9LRQ9</accession>